<dbReference type="Gene3D" id="3.30.300.30">
    <property type="match status" value="1"/>
</dbReference>
<dbReference type="PROSITE" id="PS00455">
    <property type="entry name" value="AMP_BINDING"/>
    <property type="match status" value="1"/>
</dbReference>
<dbReference type="AlphaFoldDB" id="A0AAE1HY21"/>
<keyword evidence="4" id="KW-0436">Ligase</keyword>
<proteinExistence type="inferred from homology"/>
<evidence type="ECO:0000259" key="3">
    <source>
        <dbReference type="Pfam" id="PF13193"/>
    </source>
</evidence>
<dbReference type="InterPro" id="IPR042099">
    <property type="entry name" value="ANL_N_sf"/>
</dbReference>
<dbReference type="InterPro" id="IPR025110">
    <property type="entry name" value="AMP-bd_C"/>
</dbReference>
<evidence type="ECO:0000313" key="4">
    <source>
        <dbReference type="EMBL" id="KAK3928651.1"/>
    </source>
</evidence>
<comment type="caution">
    <text evidence="4">The sequence shown here is derived from an EMBL/GenBank/DDBJ whole genome shotgun (WGS) entry which is preliminary data.</text>
</comment>
<reference evidence="4" key="2">
    <citation type="journal article" date="2023" name="BMC Genomics">
        <title>Pest status, molecular evolution, and epigenetic factors derived from the genome assembly of Frankliniella fusca, a thysanopteran phytovirus vector.</title>
        <authorList>
            <person name="Catto M.A."/>
            <person name="Labadie P.E."/>
            <person name="Jacobson A.L."/>
            <person name="Kennedy G.G."/>
            <person name="Srinivasan R."/>
            <person name="Hunt B.G."/>
        </authorList>
    </citation>
    <scope>NUCLEOTIDE SEQUENCE</scope>
    <source>
        <strain evidence="4">PL_HMW_Pooled</strain>
    </source>
</reference>
<dbReference type="PANTHER" id="PTHR43201">
    <property type="entry name" value="ACYL-COA SYNTHETASE"/>
    <property type="match status" value="1"/>
</dbReference>
<gene>
    <name evidence="4" type="ORF">KUF71_016875</name>
</gene>
<feature type="domain" description="AMP-dependent synthetase/ligase" evidence="2">
    <location>
        <begin position="53"/>
        <end position="466"/>
    </location>
</feature>
<protein>
    <submittedName>
        <fullName evidence="4">Malonate--CoA ligase ACSF3, mitochondrial</fullName>
    </submittedName>
</protein>
<reference evidence="4" key="1">
    <citation type="submission" date="2021-07" db="EMBL/GenBank/DDBJ databases">
        <authorList>
            <person name="Catto M.A."/>
            <person name="Jacobson A."/>
            <person name="Kennedy G."/>
            <person name="Labadie P."/>
            <person name="Hunt B.G."/>
            <person name="Srinivasan R."/>
        </authorList>
    </citation>
    <scope>NUCLEOTIDE SEQUENCE</scope>
    <source>
        <strain evidence="4">PL_HMW_Pooled</strain>
        <tissue evidence="4">Head</tissue>
    </source>
</reference>
<dbReference type="CDD" id="cd05941">
    <property type="entry name" value="MCS"/>
    <property type="match status" value="1"/>
</dbReference>
<evidence type="ECO:0000256" key="1">
    <source>
        <dbReference type="ARBA" id="ARBA00006432"/>
    </source>
</evidence>
<accession>A0AAE1HY21</accession>
<evidence type="ECO:0000313" key="5">
    <source>
        <dbReference type="Proteomes" id="UP001219518"/>
    </source>
</evidence>
<dbReference type="EMBL" id="JAHWGI010001343">
    <property type="protein sequence ID" value="KAK3928651.1"/>
    <property type="molecule type" value="Genomic_DNA"/>
</dbReference>
<comment type="similarity">
    <text evidence="1">Belongs to the ATP-dependent AMP-binding enzyme family.</text>
</comment>
<dbReference type="InterPro" id="IPR045851">
    <property type="entry name" value="AMP-bd_C_sf"/>
</dbReference>
<dbReference type="GO" id="GO:0031956">
    <property type="term" value="F:medium-chain fatty acid-CoA ligase activity"/>
    <property type="evidence" value="ECO:0007669"/>
    <property type="project" value="TreeGrafter"/>
</dbReference>
<dbReference type="Gene3D" id="3.40.50.12780">
    <property type="entry name" value="N-terminal domain of ligase-like"/>
    <property type="match status" value="1"/>
</dbReference>
<feature type="domain" description="AMP-binding enzyme C-terminal" evidence="3">
    <location>
        <begin position="530"/>
        <end position="605"/>
    </location>
</feature>
<dbReference type="InterPro" id="IPR000873">
    <property type="entry name" value="AMP-dep_synth/lig_dom"/>
</dbReference>
<dbReference type="Pfam" id="PF13193">
    <property type="entry name" value="AMP-binding_C"/>
    <property type="match status" value="1"/>
</dbReference>
<sequence>MVLLGRPLLLIPKSLRYVSPLPCRLHLSAACASPTGVKTKTTSPKTTVTPIFRNAPLFGDRTALRDRHGYYTYMGLFLSSRQLAHQITEALKGKEQQRVAFLCPNDASYVITQWACWMSGQIVVPLSPLHPESSLKYFITDSDASLLLTTNDLAPQLAGIAQSSGRKLVVLDDALRSLAMKPEIKVDPSQVDFIQPAGPASDVNAGLVDEFYADNDAMIIYTSGTTSNPKGVVLSYRNLDAQVQSLVEAWSITSKDNILHTLPLHHIHGIVNGMMCPLTVGGRCTMLPQFSSSQVWSQLLAIRMKAADRVNVFMGVPTSYVKLLEEYELIFSKNEKMREYIKKILSEKIRLMTSGSAPLPTTVFEGWEKISGHRLLERFGMSEIGMALSNPLNPPSERRPGFVGTPLPGNRVRIVRTEKSEQNLHEVKDEVLCEGDVNGTKVLVNDGEPTIGHLHVKGPNVFEGYWRKPETTAKEFAADRWFKTGKSLFFLLSRIISGDTAQYVDGSYKILGRTSIDILKTGGYKVSAVEVETALLSHPDIIDCSVVGLPDATWGQKVAAVVVTRPGAEILLSQVREWSRDKLPPYAIPTVLRVLDKIPRNALGKVNKANMVKEVFPVSDSKPGQ</sequence>
<dbReference type="InterPro" id="IPR020845">
    <property type="entry name" value="AMP-binding_CS"/>
</dbReference>
<dbReference type="SUPFAM" id="SSF56801">
    <property type="entry name" value="Acetyl-CoA synthetase-like"/>
    <property type="match status" value="1"/>
</dbReference>
<evidence type="ECO:0000259" key="2">
    <source>
        <dbReference type="Pfam" id="PF00501"/>
    </source>
</evidence>
<dbReference type="PANTHER" id="PTHR43201:SF8">
    <property type="entry name" value="ACYL-COA SYNTHETASE FAMILY MEMBER 3"/>
    <property type="match status" value="1"/>
</dbReference>
<dbReference type="Pfam" id="PF00501">
    <property type="entry name" value="AMP-binding"/>
    <property type="match status" value="1"/>
</dbReference>
<name>A0AAE1HY21_9NEOP</name>
<dbReference type="GO" id="GO:0006631">
    <property type="term" value="P:fatty acid metabolic process"/>
    <property type="evidence" value="ECO:0007669"/>
    <property type="project" value="TreeGrafter"/>
</dbReference>
<dbReference type="Proteomes" id="UP001219518">
    <property type="component" value="Unassembled WGS sequence"/>
</dbReference>
<organism evidence="4 5">
    <name type="scientific">Frankliniella fusca</name>
    <dbReference type="NCBI Taxonomy" id="407009"/>
    <lineage>
        <taxon>Eukaryota</taxon>
        <taxon>Metazoa</taxon>
        <taxon>Ecdysozoa</taxon>
        <taxon>Arthropoda</taxon>
        <taxon>Hexapoda</taxon>
        <taxon>Insecta</taxon>
        <taxon>Pterygota</taxon>
        <taxon>Neoptera</taxon>
        <taxon>Paraneoptera</taxon>
        <taxon>Thysanoptera</taxon>
        <taxon>Terebrantia</taxon>
        <taxon>Thripoidea</taxon>
        <taxon>Thripidae</taxon>
        <taxon>Frankliniella</taxon>
    </lineage>
</organism>
<keyword evidence="5" id="KW-1185">Reference proteome</keyword>